<accession>A0A9R1B7R8</accession>
<sequence length="438" mass="50034">MLYVNLFLGGCCCFRFDPVPNSVCVDGKRLRQSAMPVDPVSKVLDDDNLLIEILLLIGYPTTLICASLVCKRWFCHASDPAFLCRFRKLHPPCLLGVYFKTRANRSRFVPMLPQPPENNAVISRASSSLDAHKLILDECNGIIFTKTFNNCDEEPRSIHIVLNPLCPARGMVIVPPFPCYGRQDGYFYKFCQLLFEEEGDGLSYLCVRGELSNDGRKSTVYVYMLQDGVWCFHTSATTQLPCRPQILNPLLVDNKIYMTATQSEILVLDLTASSFSTFQVPQGLVIGYKRTMLSRAYDNSGVYLIHLNGLQLCIWLRTGDNWLLVDTIYLREMYAKLRMPDHTNWVWINQVGVNAEFVFLRMGRCLVYVGIKCRKLCKVYEMTSEDRWLGRVHPCMMIWPPTFHALKDGPAGFVFWPLGDVIVFCFCVVALEAYMKHL</sequence>
<keyword evidence="1" id="KW-0812">Transmembrane</keyword>
<keyword evidence="1" id="KW-0472">Membrane</keyword>
<dbReference type="PANTHER" id="PTHR33207">
    <property type="entry name" value="F-BOX DOMAIN CONTAINING PROTEIN-RELATED"/>
    <property type="match status" value="1"/>
</dbReference>
<dbReference type="Gramene" id="TRITD6Bv1G038260.1">
    <property type="protein sequence ID" value="TRITD6Bv1G038260.1"/>
    <property type="gene ID" value="TRITD6Bv1G038260"/>
</dbReference>
<proteinExistence type="predicted"/>
<dbReference type="Pfam" id="PF23635">
    <property type="entry name" value="Beta-prop_AT5G49610-like"/>
    <property type="match status" value="1"/>
</dbReference>
<dbReference type="EMBL" id="LT934122">
    <property type="protein sequence ID" value="VAI54662.1"/>
    <property type="molecule type" value="Genomic_DNA"/>
</dbReference>
<dbReference type="InterPro" id="IPR036047">
    <property type="entry name" value="F-box-like_dom_sf"/>
</dbReference>
<dbReference type="InterPro" id="IPR056594">
    <property type="entry name" value="AT5G49610-like_b-prop"/>
</dbReference>
<protein>
    <recommendedName>
        <fullName evidence="2">F-box protein AT5G49610-like beta-propeller domain-containing protein</fullName>
    </recommendedName>
</protein>
<keyword evidence="4" id="KW-1185">Reference proteome</keyword>
<dbReference type="Proteomes" id="UP000324705">
    <property type="component" value="Chromosome 6B"/>
</dbReference>
<reference evidence="3 4" key="1">
    <citation type="submission" date="2017-09" db="EMBL/GenBank/DDBJ databases">
        <authorList>
            <consortium name="International Durum Wheat Genome Sequencing Consortium (IDWGSC)"/>
            <person name="Milanesi L."/>
        </authorList>
    </citation>
    <scope>NUCLEOTIDE SEQUENCE [LARGE SCALE GENOMIC DNA]</scope>
    <source>
        <strain evidence="4">cv. Svevo</strain>
    </source>
</reference>
<name>A0A9R1B7R8_TRITD</name>
<evidence type="ECO:0000313" key="3">
    <source>
        <dbReference type="EMBL" id="VAI54662.1"/>
    </source>
</evidence>
<gene>
    <name evidence="3" type="ORF">TRITD_6Bv1G038260</name>
</gene>
<evidence type="ECO:0000259" key="2">
    <source>
        <dbReference type="Pfam" id="PF23635"/>
    </source>
</evidence>
<dbReference type="AlphaFoldDB" id="A0A9R1B7R8"/>
<evidence type="ECO:0000256" key="1">
    <source>
        <dbReference type="SAM" id="Phobius"/>
    </source>
</evidence>
<evidence type="ECO:0000313" key="4">
    <source>
        <dbReference type="Proteomes" id="UP000324705"/>
    </source>
</evidence>
<dbReference type="SUPFAM" id="SSF81383">
    <property type="entry name" value="F-box domain"/>
    <property type="match status" value="1"/>
</dbReference>
<keyword evidence="1" id="KW-1133">Transmembrane helix</keyword>
<feature type="transmembrane region" description="Helical" evidence="1">
    <location>
        <begin position="413"/>
        <end position="434"/>
    </location>
</feature>
<feature type="domain" description="F-box protein AT5G49610-like beta-propeller" evidence="2">
    <location>
        <begin position="135"/>
        <end position="403"/>
    </location>
</feature>
<organism evidence="3 4">
    <name type="scientific">Triticum turgidum subsp. durum</name>
    <name type="common">Durum wheat</name>
    <name type="synonym">Triticum durum</name>
    <dbReference type="NCBI Taxonomy" id="4567"/>
    <lineage>
        <taxon>Eukaryota</taxon>
        <taxon>Viridiplantae</taxon>
        <taxon>Streptophyta</taxon>
        <taxon>Embryophyta</taxon>
        <taxon>Tracheophyta</taxon>
        <taxon>Spermatophyta</taxon>
        <taxon>Magnoliopsida</taxon>
        <taxon>Liliopsida</taxon>
        <taxon>Poales</taxon>
        <taxon>Poaceae</taxon>
        <taxon>BOP clade</taxon>
        <taxon>Pooideae</taxon>
        <taxon>Triticodae</taxon>
        <taxon>Triticeae</taxon>
        <taxon>Triticinae</taxon>
        <taxon>Triticum</taxon>
    </lineage>
</organism>